<gene>
    <name evidence="2" type="ORF">LACBIDRAFT_333415</name>
</gene>
<dbReference type="Proteomes" id="UP000001194">
    <property type="component" value="Unassembled WGS sequence"/>
</dbReference>
<dbReference type="GeneID" id="6083632"/>
<evidence type="ECO:0000313" key="3">
    <source>
        <dbReference type="Proteomes" id="UP000001194"/>
    </source>
</evidence>
<evidence type="ECO:0000256" key="1">
    <source>
        <dbReference type="SAM" id="MobiDB-lite"/>
    </source>
</evidence>
<organism evidence="3">
    <name type="scientific">Laccaria bicolor (strain S238N-H82 / ATCC MYA-4686)</name>
    <name type="common">Bicoloured deceiver</name>
    <name type="synonym">Laccaria laccata var. bicolor</name>
    <dbReference type="NCBI Taxonomy" id="486041"/>
    <lineage>
        <taxon>Eukaryota</taxon>
        <taxon>Fungi</taxon>
        <taxon>Dikarya</taxon>
        <taxon>Basidiomycota</taxon>
        <taxon>Agaricomycotina</taxon>
        <taxon>Agaricomycetes</taxon>
        <taxon>Agaricomycetidae</taxon>
        <taxon>Agaricales</taxon>
        <taxon>Agaricineae</taxon>
        <taxon>Hydnangiaceae</taxon>
        <taxon>Laccaria</taxon>
    </lineage>
</organism>
<feature type="compositionally biased region" description="Acidic residues" evidence="1">
    <location>
        <begin position="44"/>
        <end position="57"/>
    </location>
</feature>
<name>B0DVU7_LACBS</name>
<evidence type="ECO:0000313" key="2">
    <source>
        <dbReference type="EMBL" id="EDR01316.1"/>
    </source>
</evidence>
<dbReference type="AlphaFoldDB" id="B0DVU7"/>
<dbReference type="EMBL" id="DS547140">
    <property type="protein sequence ID" value="EDR01316.1"/>
    <property type="molecule type" value="Genomic_DNA"/>
</dbReference>
<dbReference type="HOGENOM" id="CLU_1678211_0_0_1"/>
<dbReference type="KEGG" id="lbc:LACBIDRAFT_333415"/>
<keyword evidence="3" id="KW-1185">Reference proteome</keyword>
<sequence length="157" mass="17924">MTNMGRHYTFIFWLSIQQSWLPWWIFEPTSTHPTSAKRRAEACGEGEENSSDDDNGFEDYGALSDVSKDFGNTELSGSRSSSSPHCGVRRIFKSLAPSVWEFIELLFGKFVNRFFRTRVGYDWANVKPTSSSSRALAASLFRVAWLDYVLVQNFVEV</sequence>
<protein>
    <submittedName>
        <fullName evidence="2">Predicted protein</fullName>
    </submittedName>
</protein>
<dbReference type="InParanoid" id="B0DVU7"/>
<feature type="region of interest" description="Disordered" evidence="1">
    <location>
        <begin position="36"/>
        <end position="65"/>
    </location>
</feature>
<reference evidence="2 3" key="1">
    <citation type="journal article" date="2008" name="Nature">
        <title>The genome of Laccaria bicolor provides insights into mycorrhizal symbiosis.</title>
        <authorList>
            <person name="Martin F."/>
            <person name="Aerts A."/>
            <person name="Ahren D."/>
            <person name="Brun A."/>
            <person name="Danchin E.G.J."/>
            <person name="Duchaussoy F."/>
            <person name="Gibon J."/>
            <person name="Kohler A."/>
            <person name="Lindquist E."/>
            <person name="Pereda V."/>
            <person name="Salamov A."/>
            <person name="Shapiro H.J."/>
            <person name="Wuyts J."/>
            <person name="Blaudez D."/>
            <person name="Buee M."/>
            <person name="Brokstein P."/>
            <person name="Canbaeck B."/>
            <person name="Cohen D."/>
            <person name="Courty P.E."/>
            <person name="Coutinho P.M."/>
            <person name="Delaruelle C."/>
            <person name="Detter J.C."/>
            <person name="Deveau A."/>
            <person name="DiFazio S."/>
            <person name="Duplessis S."/>
            <person name="Fraissinet-Tachet L."/>
            <person name="Lucic E."/>
            <person name="Frey-Klett P."/>
            <person name="Fourrey C."/>
            <person name="Feussner I."/>
            <person name="Gay G."/>
            <person name="Grimwood J."/>
            <person name="Hoegger P.J."/>
            <person name="Jain P."/>
            <person name="Kilaru S."/>
            <person name="Labbe J."/>
            <person name="Lin Y.C."/>
            <person name="Legue V."/>
            <person name="Le Tacon F."/>
            <person name="Marmeisse R."/>
            <person name="Melayah D."/>
            <person name="Montanini B."/>
            <person name="Muratet M."/>
            <person name="Nehls U."/>
            <person name="Niculita-Hirzel H."/>
            <person name="Oudot-Le Secq M.P."/>
            <person name="Peter M."/>
            <person name="Quesneville H."/>
            <person name="Rajashekar B."/>
            <person name="Reich M."/>
            <person name="Rouhier N."/>
            <person name="Schmutz J."/>
            <person name="Yin T."/>
            <person name="Chalot M."/>
            <person name="Henrissat B."/>
            <person name="Kuees U."/>
            <person name="Lucas S."/>
            <person name="Van de Peer Y."/>
            <person name="Podila G.K."/>
            <person name="Polle A."/>
            <person name="Pukkila P.J."/>
            <person name="Richardson P.M."/>
            <person name="Rouze P."/>
            <person name="Sanders I.R."/>
            <person name="Stajich J.E."/>
            <person name="Tunlid A."/>
            <person name="Tuskan G."/>
            <person name="Grigoriev I.V."/>
        </authorList>
    </citation>
    <scope>NUCLEOTIDE SEQUENCE [LARGE SCALE GENOMIC DNA]</scope>
    <source>
        <strain evidence="3">S238N-H82 / ATCC MYA-4686</strain>
    </source>
</reference>
<proteinExistence type="predicted"/>
<accession>B0DVU7</accession>
<dbReference type="RefSeq" id="XP_001888023.1">
    <property type="nucleotide sequence ID" value="XM_001887988.1"/>
</dbReference>